<name>A0A564FV00_9HYPH</name>
<dbReference type="AlphaFoldDB" id="A0A564FV00"/>
<dbReference type="InterPro" id="IPR025582">
    <property type="entry name" value="YARHG_dom"/>
</dbReference>
<keyword evidence="6" id="KW-1185">Reference proteome</keyword>
<evidence type="ECO:0000313" key="4">
    <source>
        <dbReference type="EMBL" id="VUF11500.1"/>
    </source>
</evidence>
<proteinExistence type="predicted"/>
<reference evidence="3" key="3">
    <citation type="submission" date="2021-08" db="EMBL/GenBank/DDBJ databases">
        <authorList>
            <person name="Tani A."/>
            <person name="Ola A."/>
            <person name="Ogura Y."/>
            <person name="Katsura K."/>
            <person name="Hayashi T."/>
        </authorList>
    </citation>
    <scope>NUCLEOTIDE SEQUENCE</scope>
    <source>
        <strain evidence="3">DSM 22415</strain>
    </source>
</reference>
<sequence length="90" mass="9705">MLRSALAGIAVVSGLAAGPARAEFPCDELWAERNAVYKQAGYCFRTTRAIRAFGNAGCQYDEIADVPLSARDRAKVADIQRQERSNGCAP</sequence>
<feature type="domain" description="YARHG" evidence="2">
    <location>
        <begin position="2"/>
        <end position="84"/>
    </location>
</feature>
<evidence type="ECO:0000259" key="2">
    <source>
        <dbReference type="SMART" id="SM01324"/>
    </source>
</evidence>
<accession>A0A564FV00</accession>
<dbReference type="Proteomes" id="UP000401717">
    <property type="component" value="Unassembled WGS sequence"/>
</dbReference>
<evidence type="ECO:0000313" key="5">
    <source>
        <dbReference type="Proteomes" id="UP000401717"/>
    </source>
</evidence>
<dbReference type="EMBL" id="CABFVH010000005">
    <property type="protein sequence ID" value="VUF11500.1"/>
    <property type="molecule type" value="Genomic_DNA"/>
</dbReference>
<evidence type="ECO:0000313" key="6">
    <source>
        <dbReference type="Proteomes" id="UP001055303"/>
    </source>
</evidence>
<keyword evidence="1" id="KW-0732">Signal</keyword>
<dbReference type="EMBL" id="BPQI01000023">
    <property type="protein sequence ID" value="GJD55261.1"/>
    <property type="molecule type" value="Genomic_DNA"/>
</dbReference>
<protein>
    <recommendedName>
        <fullName evidence="2">YARHG domain-containing protein</fullName>
    </recommendedName>
</protein>
<feature type="chain" id="PRO_5021890610" description="YARHG domain-containing protein" evidence="1">
    <location>
        <begin position="23"/>
        <end position="90"/>
    </location>
</feature>
<evidence type="ECO:0000256" key="1">
    <source>
        <dbReference type="SAM" id="SignalP"/>
    </source>
</evidence>
<reference evidence="3" key="2">
    <citation type="journal article" date="2021" name="Front. Microbiol.">
        <title>Comprehensive Comparative Genomics and Phenotyping of Methylobacterium Species.</title>
        <authorList>
            <person name="Alessa O."/>
            <person name="Ogura Y."/>
            <person name="Fujitani Y."/>
            <person name="Takami H."/>
            <person name="Hayashi T."/>
            <person name="Sahin N."/>
            <person name="Tani A."/>
        </authorList>
    </citation>
    <scope>NUCLEOTIDE SEQUENCE</scope>
    <source>
        <strain evidence="3">DSM 22415</strain>
    </source>
</reference>
<reference evidence="4 5" key="1">
    <citation type="submission" date="2019-06" db="EMBL/GenBank/DDBJ databases">
        <authorList>
            <person name="Rodrigo-Torres L."/>
            <person name="Arahal R. D."/>
            <person name="Lucena T."/>
        </authorList>
    </citation>
    <scope>NUCLEOTIDE SEQUENCE [LARGE SCALE GENOMIC DNA]</scope>
    <source>
        <strain evidence="4 5">SW08-7</strain>
    </source>
</reference>
<organism evidence="4 5">
    <name type="scientific">Methylobacterium dankookense</name>
    <dbReference type="NCBI Taxonomy" id="560405"/>
    <lineage>
        <taxon>Bacteria</taxon>
        <taxon>Pseudomonadati</taxon>
        <taxon>Pseudomonadota</taxon>
        <taxon>Alphaproteobacteria</taxon>
        <taxon>Hyphomicrobiales</taxon>
        <taxon>Methylobacteriaceae</taxon>
        <taxon>Methylobacterium</taxon>
    </lineage>
</organism>
<dbReference type="OrthoDB" id="7666530at2"/>
<dbReference type="SMART" id="SM01324">
    <property type="entry name" value="YARHG"/>
    <property type="match status" value="1"/>
</dbReference>
<dbReference type="Pfam" id="PF13308">
    <property type="entry name" value="YARHG"/>
    <property type="match status" value="1"/>
</dbReference>
<evidence type="ECO:0000313" key="3">
    <source>
        <dbReference type="EMBL" id="GJD55261.1"/>
    </source>
</evidence>
<dbReference type="Proteomes" id="UP001055303">
    <property type="component" value="Unassembled WGS sequence"/>
</dbReference>
<dbReference type="RefSeq" id="WP_144761472.1">
    <property type="nucleotide sequence ID" value="NZ_BPQI01000023.1"/>
</dbReference>
<gene>
    <name evidence="3" type="ORF">IFDJLNFL_1145</name>
    <name evidence="4" type="ORF">MTDSW087_01182</name>
</gene>
<feature type="signal peptide" evidence="1">
    <location>
        <begin position="1"/>
        <end position="22"/>
    </location>
</feature>